<dbReference type="Proteomes" id="UP000011566">
    <property type="component" value="Unassembled WGS sequence"/>
</dbReference>
<evidence type="ECO:0000313" key="3">
    <source>
        <dbReference type="Proteomes" id="UP000011566"/>
    </source>
</evidence>
<feature type="compositionally biased region" description="Acidic residues" evidence="1">
    <location>
        <begin position="37"/>
        <end position="79"/>
    </location>
</feature>
<accession>M0LTR6</accession>
<comment type="caution">
    <text evidence="2">The sequence shown here is derived from an EMBL/GenBank/DDBJ whole genome shotgun (WGS) entry which is preliminary data.</text>
</comment>
<keyword evidence="3" id="KW-1185">Reference proteome</keyword>
<dbReference type="EMBL" id="AOMB01000041">
    <property type="protein sequence ID" value="EMA36523.1"/>
    <property type="molecule type" value="Genomic_DNA"/>
</dbReference>
<protein>
    <submittedName>
        <fullName evidence="2">Uncharacterized protein</fullName>
    </submittedName>
</protein>
<reference evidence="2 3" key="1">
    <citation type="journal article" date="2014" name="PLoS Genet.">
        <title>Phylogenetically driven sequencing of extremely halophilic archaea reveals strategies for static and dynamic osmo-response.</title>
        <authorList>
            <person name="Becker E.A."/>
            <person name="Seitzer P.M."/>
            <person name="Tritt A."/>
            <person name="Larsen D."/>
            <person name="Krusor M."/>
            <person name="Yao A.I."/>
            <person name="Wu D."/>
            <person name="Madern D."/>
            <person name="Eisen J.A."/>
            <person name="Darling A.E."/>
            <person name="Facciotti M.T."/>
        </authorList>
    </citation>
    <scope>NUCLEOTIDE SEQUENCE [LARGE SCALE GENOMIC DNA]</scope>
    <source>
        <strain evidence="2 3">100A6</strain>
    </source>
</reference>
<name>M0LTR6_9EURY</name>
<sequence length="136" mass="14644">MGVATTLFRLIGGIVGERVGSSIGDRIERSFLGSNGDETDEDEEEESDESDEDEEEEADEEEEETDESSEAEPDEDESAGESVAERVTSALDSVAGGSDEDEDESGALGDLDAMSDEDLQELAETLVNELNQRSEE</sequence>
<proteinExistence type="predicted"/>
<dbReference type="OrthoDB" id="214876at2157"/>
<organism evidence="2 3">
    <name type="scientific">Halococcus hamelinensis 100A6</name>
    <dbReference type="NCBI Taxonomy" id="1132509"/>
    <lineage>
        <taxon>Archaea</taxon>
        <taxon>Methanobacteriati</taxon>
        <taxon>Methanobacteriota</taxon>
        <taxon>Stenosarchaea group</taxon>
        <taxon>Halobacteria</taxon>
        <taxon>Halobacteriales</taxon>
        <taxon>Halococcaceae</taxon>
        <taxon>Halococcus</taxon>
    </lineage>
</organism>
<feature type="region of interest" description="Disordered" evidence="1">
    <location>
        <begin position="12"/>
        <end position="119"/>
    </location>
</feature>
<evidence type="ECO:0000256" key="1">
    <source>
        <dbReference type="SAM" id="MobiDB-lite"/>
    </source>
</evidence>
<dbReference type="AlphaFoldDB" id="M0LTR6"/>
<dbReference type="PATRIC" id="fig|1132509.6.peg.3433"/>
<dbReference type="RefSeq" id="WP_007695216.1">
    <property type="nucleotide sequence ID" value="NZ_AJRK01000361.1"/>
</dbReference>
<gene>
    <name evidence="2" type="ORF">C447_14736</name>
</gene>
<evidence type="ECO:0000313" key="2">
    <source>
        <dbReference type="EMBL" id="EMA36523.1"/>
    </source>
</evidence>